<dbReference type="STRING" id="3694.B9MTZ5"/>
<name>B9MTZ5_POPTR</name>
<proteinExistence type="predicted"/>
<dbReference type="EMBL" id="CM009290">
    <property type="protein sequence ID" value="PNT54500.1"/>
    <property type="molecule type" value="Genomic_DNA"/>
</dbReference>
<dbReference type="HOGENOM" id="CLU_2835882_0_0_1"/>
<organism evidence="1 2">
    <name type="scientific">Populus trichocarpa</name>
    <name type="common">Western balsam poplar</name>
    <name type="synonym">Populus balsamifera subsp. trichocarpa</name>
    <dbReference type="NCBI Taxonomy" id="3694"/>
    <lineage>
        <taxon>Eukaryota</taxon>
        <taxon>Viridiplantae</taxon>
        <taxon>Streptophyta</taxon>
        <taxon>Embryophyta</taxon>
        <taxon>Tracheophyta</taxon>
        <taxon>Spermatophyta</taxon>
        <taxon>Magnoliopsida</taxon>
        <taxon>eudicotyledons</taxon>
        <taxon>Gunneridae</taxon>
        <taxon>Pentapetalae</taxon>
        <taxon>rosids</taxon>
        <taxon>fabids</taxon>
        <taxon>Malpighiales</taxon>
        <taxon>Salicaceae</taxon>
        <taxon>Saliceae</taxon>
        <taxon>Populus</taxon>
    </lineage>
</organism>
<dbReference type="AlphaFoldDB" id="B9MTZ5"/>
<reference evidence="1 2" key="1">
    <citation type="journal article" date="2006" name="Science">
        <title>The genome of black cottonwood, Populus trichocarpa (Torr. &amp; Gray).</title>
        <authorList>
            <person name="Tuskan G.A."/>
            <person name="Difazio S."/>
            <person name="Jansson S."/>
            <person name="Bohlmann J."/>
            <person name="Grigoriev I."/>
            <person name="Hellsten U."/>
            <person name="Putnam N."/>
            <person name="Ralph S."/>
            <person name="Rombauts S."/>
            <person name="Salamov A."/>
            <person name="Schein J."/>
            <person name="Sterck L."/>
            <person name="Aerts A."/>
            <person name="Bhalerao R.R."/>
            <person name="Bhalerao R.P."/>
            <person name="Blaudez D."/>
            <person name="Boerjan W."/>
            <person name="Brun A."/>
            <person name="Brunner A."/>
            <person name="Busov V."/>
            <person name="Campbell M."/>
            <person name="Carlson J."/>
            <person name="Chalot M."/>
            <person name="Chapman J."/>
            <person name="Chen G.L."/>
            <person name="Cooper D."/>
            <person name="Coutinho P.M."/>
            <person name="Couturier J."/>
            <person name="Covert S."/>
            <person name="Cronk Q."/>
            <person name="Cunningham R."/>
            <person name="Davis J."/>
            <person name="Degroeve S."/>
            <person name="Dejardin A."/>
            <person name="Depamphilis C."/>
            <person name="Detter J."/>
            <person name="Dirks B."/>
            <person name="Dubchak I."/>
            <person name="Duplessis S."/>
            <person name="Ehlting J."/>
            <person name="Ellis B."/>
            <person name="Gendler K."/>
            <person name="Goodstein D."/>
            <person name="Gribskov M."/>
            <person name="Grimwood J."/>
            <person name="Groover A."/>
            <person name="Gunter L."/>
            <person name="Hamberger B."/>
            <person name="Heinze B."/>
            <person name="Helariutta Y."/>
            <person name="Henrissat B."/>
            <person name="Holligan D."/>
            <person name="Holt R."/>
            <person name="Huang W."/>
            <person name="Islam-Faridi N."/>
            <person name="Jones S."/>
            <person name="Jones-Rhoades M."/>
            <person name="Jorgensen R."/>
            <person name="Joshi C."/>
            <person name="Kangasjarvi J."/>
            <person name="Karlsson J."/>
            <person name="Kelleher C."/>
            <person name="Kirkpatrick R."/>
            <person name="Kirst M."/>
            <person name="Kohler A."/>
            <person name="Kalluri U."/>
            <person name="Larimer F."/>
            <person name="Leebens-Mack J."/>
            <person name="Leple J.C."/>
            <person name="Locascio P."/>
            <person name="Lou Y."/>
            <person name="Lucas S."/>
            <person name="Martin F."/>
            <person name="Montanini B."/>
            <person name="Napoli C."/>
            <person name="Nelson D.R."/>
            <person name="Nelson C."/>
            <person name="Nieminen K."/>
            <person name="Nilsson O."/>
            <person name="Pereda V."/>
            <person name="Peter G."/>
            <person name="Philippe R."/>
            <person name="Pilate G."/>
            <person name="Poliakov A."/>
            <person name="Razumovskaya J."/>
            <person name="Richardson P."/>
            <person name="Rinaldi C."/>
            <person name="Ritland K."/>
            <person name="Rouze P."/>
            <person name="Ryaboy D."/>
            <person name="Schmutz J."/>
            <person name="Schrader J."/>
            <person name="Segerman B."/>
            <person name="Shin H."/>
            <person name="Siddiqui A."/>
            <person name="Sterky F."/>
            <person name="Terry A."/>
            <person name="Tsai C.J."/>
            <person name="Uberbacher E."/>
            <person name="Unneberg P."/>
            <person name="Vahala J."/>
            <person name="Wall K."/>
            <person name="Wessler S."/>
            <person name="Yang G."/>
            <person name="Yin T."/>
            <person name="Douglas C."/>
            <person name="Marra M."/>
            <person name="Sandberg G."/>
            <person name="Van de Peer Y."/>
            <person name="Rokhsar D."/>
        </authorList>
    </citation>
    <scope>NUCLEOTIDE SEQUENCE [LARGE SCALE GENOMIC DNA]</scope>
    <source>
        <strain evidence="2">cv. Nisqually</strain>
    </source>
</reference>
<evidence type="ECO:0000313" key="1">
    <source>
        <dbReference type="EMBL" id="PNT54500.1"/>
    </source>
</evidence>
<accession>B9MTZ5</accession>
<dbReference type="InParanoid" id="B9MTZ5"/>
<dbReference type="eggNOG" id="KOG0157">
    <property type="taxonomic scope" value="Eukaryota"/>
</dbReference>
<gene>
    <name evidence="1" type="ORF">POPTR_001G145000</name>
</gene>
<evidence type="ECO:0000313" key="2">
    <source>
        <dbReference type="Proteomes" id="UP000006729"/>
    </source>
</evidence>
<protein>
    <submittedName>
        <fullName evidence="1">Uncharacterized protein</fullName>
    </submittedName>
</protein>
<sequence length="66" mass="7339">MVVAEESKSVVLCEQYALPPGDIGWPLIGNTWSFLISFKYGSPDSFISSFVTMPPLFPSLIFHELT</sequence>
<dbReference type="Proteomes" id="UP000006729">
    <property type="component" value="Chromosome 1"/>
</dbReference>
<keyword evidence="2" id="KW-1185">Reference proteome</keyword>